<feature type="binding site" evidence="15">
    <location>
        <position position="102"/>
    </location>
    <ligand>
        <name>Mg(2+)</name>
        <dbReference type="ChEBI" id="CHEBI:18420"/>
        <label>1</label>
        <note>catalytic</note>
    </ligand>
</feature>
<comment type="cofactor">
    <cofactor evidence="1">
        <name>Mn(2+)</name>
        <dbReference type="ChEBI" id="CHEBI:29035"/>
    </cofactor>
</comment>
<evidence type="ECO:0000256" key="15">
    <source>
        <dbReference type="PIRSR" id="PIRSR018425-2"/>
    </source>
</evidence>
<evidence type="ECO:0000256" key="2">
    <source>
        <dbReference type="ARBA" id="ARBA00004123"/>
    </source>
</evidence>
<dbReference type="EMBL" id="ML994611">
    <property type="protein sequence ID" value="KAF2194556.1"/>
    <property type="molecule type" value="Genomic_DNA"/>
</dbReference>
<evidence type="ECO:0000259" key="19">
    <source>
        <dbReference type="Pfam" id="PF04928"/>
    </source>
</evidence>
<dbReference type="InterPro" id="IPR048840">
    <property type="entry name" value="PolA_pol_NTPase"/>
</dbReference>
<keyword evidence="10" id="KW-0694">RNA-binding</keyword>
<evidence type="ECO:0000259" key="20">
    <source>
        <dbReference type="Pfam" id="PF20750"/>
    </source>
</evidence>
<proteinExistence type="inferred from homology"/>
<dbReference type="GO" id="GO:0006397">
    <property type="term" value="P:mRNA processing"/>
    <property type="evidence" value="ECO:0007669"/>
    <property type="project" value="UniProtKB-KW"/>
</dbReference>
<accession>A0A6A6EXB2</accession>
<feature type="compositionally biased region" description="Polar residues" evidence="16">
    <location>
        <begin position="454"/>
        <end position="466"/>
    </location>
</feature>
<name>A0A6A6EXB2_9PEZI</name>
<feature type="domain" description="Poly(A) polymerase RNA-binding" evidence="18">
    <location>
        <begin position="359"/>
        <end position="543"/>
    </location>
</feature>
<comment type="catalytic activity">
    <reaction evidence="13">
        <text>RNA(n) + ATP = RNA(n)-3'-adenine ribonucleotide + diphosphate</text>
        <dbReference type="Rhea" id="RHEA:11332"/>
        <dbReference type="Rhea" id="RHEA-COMP:14527"/>
        <dbReference type="Rhea" id="RHEA-COMP:17347"/>
        <dbReference type="ChEBI" id="CHEBI:30616"/>
        <dbReference type="ChEBI" id="CHEBI:33019"/>
        <dbReference type="ChEBI" id="CHEBI:140395"/>
        <dbReference type="ChEBI" id="CHEBI:173115"/>
        <dbReference type="EC" id="2.7.7.19"/>
    </reaction>
</comment>
<evidence type="ECO:0000256" key="3">
    <source>
        <dbReference type="ARBA" id="ARBA00010912"/>
    </source>
</evidence>
<evidence type="ECO:0000259" key="18">
    <source>
        <dbReference type="Pfam" id="PF04926"/>
    </source>
</evidence>
<feature type="compositionally biased region" description="Basic and acidic residues" evidence="16">
    <location>
        <begin position="439"/>
        <end position="452"/>
    </location>
</feature>
<dbReference type="InterPro" id="IPR014492">
    <property type="entry name" value="PolyA_polymerase"/>
</dbReference>
<feature type="domain" description="Poly(A) polymerase nucleotidyltransferase" evidence="20">
    <location>
        <begin position="10"/>
        <end position="207"/>
    </location>
</feature>
<feature type="binding site" evidence="14">
    <location>
        <begin position="102"/>
        <end position="104"/>
    </location>
    <ligand>
        <name>ATP</name>
        <dbReference type="ChEBI" id="CHEBI:30616"/>
    </ligand>
</feature>
<dbReference type="SUPFAM" id="SSF81301">
    <property type="entry name" value="Nucleotidyltransferase"/>
    <property type="match status" value="1"/>
</dbReference>
<feature type="binding site" evidence="14">
    <location>
        <position position="221"/>
    </location>
    <ligand>
        <name>ATP</name>
        <dbReference type="ChEBI" id="CHEBI:30616"/>
    </ligand>
</feature>
<dbReference type="SUPFAM" id="SSF55003">
    <property type="entry name" value="PAP/Archaeal CCA-adding enzyme, C-terminal domain"/>
    <property type="match status" value="1"/>
</dbReference>
<feature type="region of interest" description="Disordered" evidence="16">
    <location>
        <begin position="436"/>
        <end position="468"/>
    </location>
</feature>
<feature type="binding site" evidence="15">
    <location>
        <position position="104"/>
    </location>
    <ligand>
        <name>Mg(2+)</name>
        <dbReference type="ChEBI" id="CHEBI:18420"/>
        <label>1</label>
        <note>catalytic</note>
    </ligand>
</feature>
<dbReference type="PANTHER" id="PTHR10682:SF10">
    <property type="entry name" value="POLYNUCLEOTIDE ADENYLYLTRANSFERASE"/>
    <property type="match status" value="1"/>
</dbReference>
<evidence type="ECO:0000256" key="8">
    <source>
        <dbReference type="ARBA" id="ARBA00022840"/>
    </source>
</evidence>
<evidence type="ECO:0000313" key="21">
    <source>
        <dbReference type="EMBL" id="KAF2194556.1"/>
    </source>
</evidence>
<dbReference type="GO" id="GO:0003723">
    <property type="term" value="F:RNA binding"/>
    <property type="evidence" value="ECO:0007669"/>
    <property type="project" value="UniProtKB-UniRule"/>
</dbReference>
<evidence type="ECO:0000313" key="22">
    <source>
        <dbReference type="Proteomes" id="UP000800200"/>
    </source>
</evidence>
<dbReference type="Gene3D" id="3.30.70.590">
    <property type="entry name" value="Poly(A) polymerase predicted RNA binding domain"/>
    <property type="match status" value="1"/>
</dbReference>
<comment type="function">
    <text evidence="13">Polymerase that creates the 3'-poly(A) tail of mRNA's.</text>
</comment>
<dbReference type="InterPro" id="IPR007010">
    <property type="entry name" value="PolA_pol_RNA-bd_dom"/>
</dbReference>
<keyword evidence="7 13" id="KW-0547">Nucleotide-binding</keyword>
<keyword evidence="6 15" id="KW-0479">Metal-binding</keyword>
<keyword evidence="17" id="KW-0812">Transmembrane</keyword>
<reference evidence="21" key="1">
    <citation type="journal article" date="2020" name="Stud. Mycol.">
        <title>101 Dothideomycetes genomes: a test case for predicting lifestyles and emergence of pathogens.</title>
        <authorList>
            <person name="Haridas S."/>
            <person name="Albert R."/>
            <person name="Binder M."/>
            <person name="Bloem J."/>
            <person name="Labutti K."/>
            <person name="Salamov A."/>
            <person name="Andreopoulos B."/>
            <person name="Baker S."/>
            <person name="Barry K."/>
            <person name="Bills G."/>
            <person name="Bluhm B."/>
            <person name="Cannon C."/>
            <person name="Castanera R."/>
            <person name="Culley D."/>
            <person name="Daum C."/>
            <person name="Ezra D."/>
            <person name="Gonzalez J."/>
            <person name="Henrissat B."/>
            <person name="Kuo A."/>
            <person name="Liang C."/>
            <person name="Lipzen A."/>
            <person name="Lutzoni F."/>
            <person name="Magnuson J."/>
            <person name="Mondo S."/>
            <person name="Nolan M."/>
            <person name="Ohm R."/>
            <person name="Pangilinan J."/>
            <person name="Park H.-J."/>
            <person name="Ramirez L."/>
            <person name="Alfaro M."/>
            <person name="Sun H."/>
            <person name="Tritt A."/>
            <person name="Yoshinaga Y."/>
            <person name="Zwiers L.-H."/>
            <person name="Turgeon B."/>
            <person name="Goodwin S."/>
            <person name="Spatafora J."/>
            <person name="Crous P."/>
            <person name="Grigoriev I."/>
        </authorList>
    </citation>
    <scope>NUCLEOTIDE SEQUENCE</scope>
    <source>
        <strain evidence="21">CBS 207.26</strain>
    </source>
</reference>
<dbReference type="GO" id="GO:0005634">
    <property type="term" value="C:nucleus"/>
    <property type="evidence" value="ECO:0007669"/>
    <property type="project" value="UniProtKB-SubCell"/>
</dbReference>
<evidence type="ECO:0000256" key="13">
    <source>
        <dbReference type="PIRNR" id="PIRNR018425"/>
    </source>
</evidence>
<evidence type="ECO:0000256" key="12">
    <source>
        <dbReference type="ARBA" id="ARBA00023242"/>
    </source>
</evidence>
<keyword evidence="11" id="KW-0464">Manganese</keyword>
<feature type="binding site" evidence="15">
    <location>
        <position position="102"/>
    </location>
    <ligand>
        <name>Mg(2+)</name>
        <dbReference type="ChEBI" id="CHEBI:18420"/>
        <label>2</label>
        <note>catalytic</note>
    </ligand>
</feature>
<dbReference type="Gene3D" id="1.10.1410.10">
    <property type="match status" value="1"/>
</dbReference>
<evidence type="ECO:0000256" key="5">
    <source>
        <dbReference type="ARBA" id="ARBA00022679"/>
    </source>
</evidence>
<evidence type="ECO:0000256" key="6">
    <source>
        <dbReference type="ARBA" id="ARBA00022723"/>
    </source>
</evidence>
<evidence type="ECO:0000256" key="16">
    <source>
        <dbReference type="SAM" id="MobiDB-lite"/>
    </source>
</evidence>
<feature type="binding site" evidence="14">
    <location>
        <begin position="89"/>
        <end position="91"/>
    </location>
    <ligand>
        <name>ATP</name>
        <dbReference type="ChEBI" id="CHEBI:30616"/>
    </ligand>
</feature>
<feature type="binding site" evidence="15">
    <location>
        <position position="104"/>
    </location>
    <ligand>
        <name>Mg(2+)</name>
        <dbReference type="ChEBI" id="CHEBI:18420"/>
        <label>2</label>
        <note>catalytic</note>
    </ligand>
</feature>
<feature type="region of interest" description="Disordered" evidence="16">
    <location>
        <begin position="1"/>
        <end position="23"/>
    </location>
</feature>
<keyword evidence="17" id="KW-0472">Membrane</keyword>
<dbReference type="GO" id="GO:0046872">
    <property type="term" value="F:metal ion binding"/>
    <property type="evidence" value="ECO:0007669"/>
    <property type="project" value="UniProtKB-KW"/>
</dbReference>
<evidence type="ECO:0000256" key="14">
    <source>
        <dbReference type="PIRSR" id="PIRSR018425-1"/>
    </source>
</evidence>
<feature type="domain" description="Poly(A) polymerase central" evidence="19">
    <location>
        <begin position="213"/>
        <end position="356"/>
    </location>
</feature>
<feature type="binding site" evidence="15">
    <location>
        <position position="159"/>
    </location>
    <ligand>
        <name>Mg(2+)</name>
        <dbReference type="ChEBI" id="CHEBI:18420"/>
        <label>2</label>
        <note>catalytic</note>
    </ligand>
</feature>
<evidence type="ECO:0000256" key="7">
    <source>
        <dbReference type="ARBA" id="ARBA00022741"/>
    </source>
</evidence>
<organism evidence="21 22">
    <name type="scientific">Zopfia rhizophila CBS 207.26</name>
    <dbReference type="NCBI Taxonomy" id="1314779"/>
    <lineage>
        <taxon>Eukaryota</taxon>
        <taxon>Fungi</taxon>
        <taxon>Dikarya</taxon>
        <taxon>Ascomycota</taxon>
        <taxon>Pezizomycotina</taxon>
        <taxon>Dothideomycetes</taxon>
        <taxon>Dothideomycetes incertae sedis</taxon>
        <taxon>Zopfiaceae</taxon>
        <taxon>Zopfia</taxon>
    </lineage>
</organism>
<dbReference type="Pfam" id="PF04926">
    <property type="entry name" value="PAP_RNA-bind"/>
    <property type="match status" value="1"/>
</dbReference>
<evidence type="ECO:0000256" key="1">
    <source>
        <dbReference type="ARBA" id="ARBA00001936"/>
    </source>
</evidence>
<dbReference type="FunFam" id="3.30.70.590:FF:000003">
    <property type="entry name" value="Poly(A) polymerase"/>
    <property type="match status" value="1"/>
</dbReference>
<gene>
    <name evidence="21" type="ORF">K469DRAFT_706025</name>
</gene>
<keyword evidence="9 15" id="KW-0460">Magnesium</keyword>
<feature type="binding site" evidence="14">
    <location>
        <position position="230"/>
    </location>
    <ligand>
        <name>ATP</name>
        <dbReference type="ChEBI" id="CHEBI:30616"/>
    </ligand>
</feature>
<protein>
    <recommendedName>
        <fullName evidence="13">Poly(A) polymerase</fullName>
        <ecNumber evidence="13">2.7.7.19</ecNumber>
    </recommendedName>
</protein>
<keyword evidence="17" id="KW-1133">Transmembrane helix</keyword>
<feature type="region of interest" description="Disordered" evidence="16">
    <location>
        <begin position="532"/>
        <end position="590"/>
    </location>
</feature>
<comment type="subcellular location">
    <subcellularLocation>
        <location evidence="2 13">Nucleus</location>
    </subcellularLocation>
</comment>
<dbReference type="CDD" id="cd05402">
    <property type="entry name" value="NT_PAP_TUTase"/>
    <property type="match status" value="1"/>
</dbReference>
<sequence>MDSQPKRQWGVTSAISEAHPTSKDMELNDQLVETLKRENNFESPEGTENRVKVLKHFQKVVEEFIRRVGKAKGLAQSVIDNGGGKIFTFGSYALGVYGPGSDIDTLVVAPKHVDLDDFFKHFPPTFRSMSSDKDITELNPVPGAYVPIIKMEYCGVSIDLIFASLPTMSSVPMDLTLSEKTLLRGLDDTGMRSVNGTRVTGELVASVPQVKAFRHATRAIKLWSSRRGIYGAVFGFPGGIAWAIMVARICQLYPFACGATILSKFFTLMMKWHWPRPVMLKGIEEGTMGLRVWNPQIYPQDRAHLMPIITPAFPSMCATHTVGHSTMQIMLNEFGRADEILNGIHAGKKTWSDLFDRHTFFTEDHRYYLSIIAASRTKEAHNSFAGLVKSKVRILVKGIDESEAGVELARPYVKEFDRVHRCKSEDEVERIIQGNMDFQVKDEPTNEAKDGESANGTNGKASSNGESTDELHTIYTTTFYIGITLAEGSKKQLDISFPVAEFKRYVTGSDSYDADLMSVRVIHTRNYDLPEDVFEPGETRPIKPAKEKKKKSQTKSGKRNFAETGLDDNQKASTKRQSVNVNGVPTPAPA</sequence>
<feature type="compositionally biased region" description="Basic residues" evidence="16">
    <location>
        <begin position="546"/>
        <end position="558"/>
    </location>
</feature>
<dbReference type="FunFam" id="1.10.1410.10:FF:000001">
    <property type="entry name" value="Putative poly(A) polymerase gamma"/>
    <property type="match status" value="1"/>
</dbReference>
<dbReference type="InterPro" id="IPR007012">
    <property type="entry name" value="PolA_pol_cen_dom"/>
</dbReference>
<dbReference type="Gene3D" id="3.30.460.10">
    <property type="entry name" value="Beta Polymerase, domain 2"/>
    <property type="match status" value="1"/>
</dbReference>
<dbReference type="Pfam" id="PF04928">
    <property type="entry name" value="PAP_central"/>
    <property type="match status" value="1"/>
</dbReference>
<keyword evidence="22" id="KW-1185">Reference proteome</keyword>
<dbReference type="Pfam" id="PF20750">
    <property type="entry name" value="PAP_NTPase"/>
    <property type="match status" value="1"/>
</dbReference>
<keyword evidence="5 13" id="KW-0808">Transferase</keyword>
<evidence type="ECO:0000256" key="4">
    <source>
        <dbReference type="ARBA" id="ARBA00022664"/>
    </source>
</evidence>
<evidence type="ECO:0000256" key="17">
    <source>
        <dbReference type="SAM" id="Phobius"/>
    </source>
</evidence>
<dbReference type="InterPro" id="IPR043519">
    <property type="entry name" value="NT_sf"/>
</dbReference>
<dbReference type="InterPro" id="IPR011068">
    <property type="entry name" value="NuclTrfase_I-like_C"/>
</dbReference>
<dbReference type="GO" id="GO:1990817">
    <property type="term" value="F:poly(A) RNA polymerase activity"/>
    <property type="evidence" value="ECO:0007669"/>
    <property type="project" value="UniProtKB-UniRule"/>
</dbReference>
<feature type="binding site" evidence="14">
    <location>
        <position position="159"/>
    </location>
    <ligand>
        <name>ATP</name>
        <dbReference type="ChEBI" id="CHEBI:30616"/>
    </ligand>
</feature>
<dbReference type="FunFam" id="3.30.460.10:FF:000002">
    <property type="entry name" value="Poly(A) polymerase alpha, putative"/>
    <property type="match status" value="1"/>
</dbReference>
<keyword evidence="4 13" id="KW-0507">mRNA processing</keyword>
<dbReference type="GO" id="GO:0005524">
    <property type="term" value="F:ATP binding"/>
    <property type="evidence" value="ECO:0007669"/>
    <property type="project" value="UniProtKB-UniRule"/>
</dbReference>
<feature type="transmembrane region" description="Helical" evidence="17">
    <location>
        <begin position="228"/>
        <end position="246"/>
    </location>
</feature>
<evidence type="ECO:0000256" key="9">
    <source>
        <dbReference type="ARBA" id="ARBA00022842"/>
    </source>
</evidence>
<dbReference type="SUPFAM" id="SSF81631">
    <property type="entry name" value="PAP/OAS1 substrate-binding domain"/>
    <property type="match status" value="1"/>
</dbReference>
<dbReference type="EC" id="2.7.7.19" evidence="13"/>
<dbReference type="AlphaFoldDB" id="A0A6A6EXB2"/>
<comment type="similarity">
    <text evidence="3 13">Belongs to the poly(A) polymerase family.</text>
</comment>
<evidence type="ECO:0000256" key="10">
    <source>
        <dbReference type="ARBA" id="ARBA00022884"/>
    </source>
</evidence>
<dbReference type="OrthoDB" id="412748at2759"/>
<dbReference type="PIRSF" id="PIRSF018425">
    <property type="entry name" value="PolyA_polymerase"/>
    <property type="match status" value="1"/>
</dbReference>
<comment type="cofactor">
    <cofactor evidence="15">
        <name>Mg(2+)</name>
        <dbReference type="ChEBI" id="CHEBI:18420"/>
    </cofactor>
    <text evidence="15">Binds 2 magnesium ions. Also active with manganese.</text>
</comment>
<feature type="compositionally biased region" description="Polar residues" evidence="16">
    <location>
        <begin position="571"/>
        <end position="583"/>
    </location>
</feature>
<dbReference type="GO" id="GO:0031123">
    <property type="term" value="P:RNA 3'-end processing"/>
    <property type="evidence" value="ECO:0007669"/>
    <property type="project" value="InterPro"/>
</dbReference>
<evidence type="ECO:0000256" key="11">
    <source>
        <dbReference type="ARBA" id="ARBA00023211"/>
    </source>
</evidence>
<keyword evidence="8 13" id="KW-0067">ATP-binding</keyword>
<keyword evidence="12 13" id="KW-0539">Nucleus</keyword>
<dbReference type="PANTHER" id="PTHR10682">
    <property type="entry name" value="POLY A POLYMERASE"/>
    <property type="match status" value="1"/>
</dbReference>
<dbReference type="Proteomes" id="UP000800200">
    <property type="component" value="Unassembled WGS sequence"/>
</dbReference>